<dbReference type="OrthoDB" id="1939479at2759"/>
<dbReference type="PANTHER" id="PTHR12606">
    <property type="entry name" value="SENTRIN/SUMO-SPECIFIC PROTEASE"/>
    <property type="match status" value="1"/>
</dbReference>
<comment type="similarity">
    <text evidence="1">Belongs to the peptidase C48 family.</text>
</comment>
<dbReference type="GeneTree" id="ENSGT00940000154951"/>
<dbReference type="CTD" id="59343"/>
<evidence type="ECO:0000256" key="2">
    <source>
        <dbReference type="ARBA" id="ARBA00022670"/>
    </source>
</evidence>
<keyword evidence="8" id="KW-1185">Reference proteome</keyword>
<dbReference type="AlphaFoldDB" id="A0A803T6U9"/>
<evidence type="ECO:0000256" key="4">
    <source>
        <dbReference type="ARBA" id="ARBA00022807"/>
    </source>
</evidence>
<keyword evidence="3" id="KW-0378">Hydrolase</keyword>
<evidence type="ECO:0000256" key="3">
    <source>
        <dbReference type="ARBA" id="ARBA00022801"/>
    </source>
</evidence>
<keyword evidence="2" id="KW-0645">Protease</keyword>
<evidence type="ECO:0000259" key="6">
    <source>
        <dbReference type="PROSITE" id="PS50600"/>
    </source>
</evidence>
<evidence type="ECO:0000313" key="8">
    <source>
        <dbReference type="Proteomes" id="UP000001646"/>
    </source>
</evidence>
<reference evidence="7" key="2">
    <citation type="submission" date="2025-08" db="UniProtKB">
        <authorList>
            <consortium name="Ensembl"/>
        </authorList>
    </citation>
    <scope>IDENTIFICATION</scope>
</reference>
<dbReference type="SUPFAM" id="SSF54001">
    <property type="entry name" value="Cysteine proteinases"/>
    <property type="match status" value="1"/>
</dbReference>
<evidence type="ECO:0000256" key="5">
    <source>
        <dbReference type="SAM" id="MobiDB-lite"/>
    </source>
</evidence>
<dbReference type="Pfam" id="PF02902">
    <property type="entry name" value="Peptidase_C48"/>
    <property type="match status" value="1"/>
</dbReference>
<dbReference type="GO" id="GO:0005643">
    <property type="term" value="C:nuclear pore"/>
    <property type="evidence" value="ECO:0007669"/>
    <property type="project" value="Ensembl"/>
</dbReference>
<dbReference type="InterPro" id="IPR038765">
    <property type="entry name" value="Papain-like_cys_pep_sf"/>
</dbReference>
<evidence type="ECO:0000256" key="1">
    <source>
        <dbReference type="ARBA" id="ARBA00005234"/>
    </source>
</evidence>
<gene>
    <name evidence="7" type="primary">SENP2</name>
</gene>
<dbReference type="KEGG" id="acs:100557880"/>
<dbReference type="GO" id="GO:0031398">
    <property type="term" value="P:positive regulation of protein ubiquitination"/>
    <property type="evidence" value="ECO:0007669"/>
    <property type="project" value="Ensembl"/>
</dbReference>
<proteinExistence type="inferred from homology"/>
<dbReference type="GO" id="GO:0070139">
    <property type="term" value="F:SUMO-specific endopeptidase activity"/>
    <property type="evidence" value="ECO:0007669"/>
    <property type="project" value="Ensembl"/>
</dbReference>
<dbReference type="InterPro" id="IPR003653">
    <property type="entry name" value="Peptidase_C48_C"/>
</dbReference>
<dbReference type="Gene3D" id="3.40.395.10">
    <property type="entry name" value="Adenoviral Proteinase, Chain A"/>
    <property type="match status" value="1"/>
</dbReference>
<dbReference type="Bgee" id="ENSACAG00000007929">
    <property type="expression patterns" value="Expressed in skeletal muscle tissue and 13 other cell types or tissues"/>
</dbReference>
<dbReference type="GO" id="GO:0006508">
    <property type="term" value="P:proteolysis"/>
    <property type="evidence" value="ECO:0007669"/>
    <property type="project" value="UniProtKB-KW"/>
</dbReference>
<dbReference type="InParanoid" id="A0A803T6U9"/>
<feature type="domain" description="Ubiquitin-like protease family profile" evidence="6">
    <location>
        <begin position="361"/>
        <end position="525"/>
    </location>
</feature>
<sequence>MQQWLPEALRLWLFPRPSCRRDPPPVRPRKRRIESNPEEFEQEQIKRQKLGIFGILARGIASLITLPSQLASKYLQTEDKHEEAKDEFFSNASNGTFSDKQMKPTTGKLMLDKRTSCGTSVHPDVEVLSDYHRVMPYLRYDCNAGKNSKKRHSSFQEELLPWGLATHRHKVEGSALDAGRYLRRPHYTVEEEFKVACRDLRPIFLLNSPVGCMKKQFVQMEGWWHESQGVQNEEREKYKKLLEQEKEKRFKNNPSPNIAKHLHLTTERYSEPDRIVVRKKEYIMHPMANELSEEVSLKLNLGQEGSSDRRRCLGEIKEQKYLSLDKTTEHFSDLTEHMEREIANVLSYGQEDEVLTSAFKLNITRGDIQTLRNQQWLNDVVINFYMNLLVERNKRQGLPLLYAFNTFFYPKLSSAGYNAVRRWTKEVNLFQHDLILVPIHIRVHWALVVIDMRRETIKYFDSMGQSGHNICMKLLQYLQDESKVKRNLEINPSSWTLYSMKPNEIPQQRNGSDCGIFVCRYADFVSRDKPIVFSQCHMPYYRRKMVWEILHQQLL</sequence>
<dbReference type="FunFam" id="3.40.395.10:FF:000001">
    <property type="entry name" value="Sentrin-specific protease 1"/>
    <property type="match status" value="1"/>
</dbReference>
<dbReference type="Ensembl" id="ENSACAT00000043150.1">
    <property type="protein sequence ID" value="ENSACAP00000030939.1"/>
    <property type="gene ID" value="ENSACAG00000007929.4"/>
</dbReference>
<reference evidence="7" key="3">
    <citation type="submission" date="2025-09" db="UniProtKB">
        <authorList>
            <consortium name="Ensembl"/>
        </authorList>
    </citation>
    <scope>IDENTIFICATION</scope>
</reference>
<dbReference type="PROSITE" id="PS50600">
    <property type="entry name" value="ULP_PROTEASE"/>
    <property type="match status" value="1"/>
</dbReference>
<reference evidence="7 8" key="1">
    <citation type="submission" date="2009-12" db="EMBL/GenBank/DDBJ databases">
        <title>The Genome Sequence of Anolis carolinensis (Green Anole Lizard).</title>
        <authorList>
            <consortium name="The Genome Sequencing Platform"/>
            <person name="Di Palma F."/>
            <person name="Alfoldi J."/>
            <person name="Heiman D."/>
            <person name="Young S."/>
            <person name="Grabherr M."/>
            <person name="Johnson J."/>
            <person name="Lander E.S."/>
            <person name="Lindblad-Toh K."/>
        </authorList>
    </citation>
    <scope>NUCLEOTIDE SEQUENCE [LARGE SCALE GENOMIC DNA]</scope>
    <source>
        <strain evidence="7 8">JBL SC #1</strain>
    </source>
</reference>
<dbReference type="GO" id="GO:0005634">
    <property type="term" value="C:nucleus"/>
    <property type="evidence" value="ECO:0000318"/>
    <property type="project" value="GO_Central"/>
</dbReference>
<dbReference type="Proteomes" id="UP000001646">
    <property type="component" value="Chromosome 3"/>
</dbReference>
<protein>
    <submittedName>
        <fullName evidence="7">SUMO specific peptidase 2</fullName>
    </submittedName>
</protein>
<dbReference type="PANTHER" id="PTHR12606:SF11">
    <property type="entry name" value="SENTRIN-SPECIFIC PROTEASE 2"/>
    <property type="match status" value="1"/>
</dbReference>
<organism evidence="7 8">
    <name type="scientific">Anolis carolinensis</name>
    <name type="common">Green anole</name>
    <name type="synonym">American chameleon</name>
    <dbReference type="NCBI Taxonomy" id="28377"/>
    <lineage>
        <taxon>Eukaryota</taxon>
        <taxon>Metazoa</taxon>
        <taxon>Chordata</taxon>
        <taxon>Craniata</taxon>
        <taxon>Vertebrata</taxon>
        <taxon>Euteleostomi</taxon>
        <taxon>Lepidosauria</taxon>
        <taxon>Squamata</taxon>
        <taxon>Bifurcata</taxon>
        <taxon>Unidentata</taxon>
        <taxon>Episquamata</taxon>
        <taxon>Toxicofera</taxon>
        <taxon>Iguania</taxon>
        <taxon>Dactyloidae</taxon>
        <taxon>Anolis</taxon>
    </lineage>
</organism>
<accession>A0A803T6U9</accession>
<dbReference type="GO" id="GO:0031397">
    <property type="term" value="P:negative regulation of protein ubiquitination"/>
    <property type="evidence" value="ECO:0007669"/>
    <property type="project" value="Ensembl"/>
</dbReference>
<dbReference type="GO" id="GO:0031648">
    <property type="term" value="P:protein destabilization"/>
    <property type="evidence" value="ECO:0007669"/>
    <property type="project" value="Ensembl"/>
</dbReference>
<dbReference type="GO" id="GO:0016926">
    <property type="term" value="P:protein desumoylation"/>
    <property type="evidence" value="ECO:0000318"/>
    <property type="project" value="GO_Central"/>
</dbReference>
<keyword evidence="4" id="KW-0788">Thiol protease</keyword>
<dbReference type="GeneID" id="100557880"/>
<name>A0A803T6U9_ANOCA</name>
<dbReference type="GO" id="GO:0016929">
    <property type="term" value="F:deSUMOylase activity"/>
    <property type="evidence" value="ECO:0000318"/>
    <property type="project" value="GO_Central"/>
</dbReference>
<evidence type="ECO:0000313" key="7">
    <source>
        <dbReference type="Ensembl" id="ENSACAP00000030939.1"/>
    </source>
</evidence>
<feature type="region of interest" description="Disordered" evidence="5">
    <location>
        <begin position="20"/>
        <end position="41"/>
    </location>
</feature>
<dbReference type="GO" id="GO:0005829">
    <property type="term" value="C:cytosol"/>
    <property type="evidence" value="ECO:0007669"/>
    <property type="project" value="Ensembl"/>
</dbReference>